<gene>
    <name evidence="1" type="ORF">E5331_08730</name>
</gene>
<keyword evidence="2" id="KW-1185">Reference proteome</keyword>
<dbReference type="EMBL" id="SRYB01000010">
    <property type="protein sequence ID" value="TGY78878.1"/>
    <property type="molecule type" value="Genomic_DNA"/>
</dbReference>
<proteinExistence type="predicted"/>
<protein>
    <submittedName>
        <fullName evidence="1">TlpA family protein disulfide reductase</fullName>
    </submittedName>
</protein>
<reference evidence="1" key="1">
    <citation type="submission" date="2019-04" db="EMBL/GenBank/DDBJ databases">
        <title>Microbes associate with the intestines of laboratory mice.</title>
        <authorList>
            <person name="Navarre W."/>
            <person name="Wong E."/>
            <person name="Huang K."/>
            <person name="Tropini C."/>
            <person name="Ng K."/>
            <person name="Yu B."/>
        </authorList>
    </citation>
    <scope>NUCLEOTIDE SEQUENCE</scope>
    <source>
        <strain evidence="1">NM04_E33</strain>
    </source>
</reference>
<evidence type="ECO:0000313" key="1">
    <source>
        <dbReference type="EMBL" id="TGY78878.1"/>
    </source>
</evidence>
<organism evidence="1 2">
    <name type="scientific">Lepagella muris</name>
    <dbReference type="NCBI Taxonomy" id="3032870"/>
    <lineage>
        <taxon>Bacteria</taxon>
        <taxon>Pseudomonadati</taxon>
        <taxon>Bacteroidota</taxon>
        <taxon>Bacteroidia</taxon>
        <taxon>Bacteroidales</taxon>
        <taxon>Muribaculaceae</taxon>
        <taxon>Lepagella</taxon>
    </lineage>
</organism>
<dbReference type="Proteomes" id="UP000306319">
    <property type="component" value="Unassembled WGS sequence"/>
</dbReference>
<accession>A0AC61RFF5</accession>
<evidence type="ECO:0000313" key="2">
    <source>
        <dbReference type="Proteomes" id="UP000306319"/>
    </source>
</evidence>
<name>A0AC61RFF5_9BACT</name>
<comment type="caution">
    <text evidence="1">The sequence shown here is derived from an EMBL/GenBank/DDBJ whole genome shotgun (WGS) entry which is preliminary data.</text>
</comment>
<sequence>MTRHIFLTLLCLSALSAPAQILTVNFPDTTDCSKSELTIGKEKGQNEFDARRLKAERKSPSTLVVDNVELKDMDFAPAWIYLDNASRQFIVEPGKTLEIDVTRDSNGDCSFIFKGDNARAAEYLKAYNEYFDIGKYFPFENDTVPTDVKQAEIDNNYAALKRDLDKVSDGKVKEFLKRLTDDAYLNFRVRLCGSDQKKAAILLDTVDLNSWIGLYNYLPVWAFESKLETPDFDADMTPWGLAYIKAIDEKITDPDVRKALLNNCALQVLEWGQCNNVDDFWLPFVEFAGEDSPVVKYYANKVKSLKSTRAGMKAIDINFTDADGKPHKLSEFFGKVIYIDVWASWCGPCRKEIPHIARHYTEYYKGNDKVMFLSISVDEDENAWKKAMEKDKPLWPQFRASGDDHQALTDAYGIGGIPRFMVINADGTIYNADAFRPSDDDFRKKLDAAIK</sequence>